<name>A0AAD7JSI1_9AGAR</name>
<protein>
    <recommendedName>
        <fullName evidence="3">DUF6534 domain-containing protein</fullName>
    </recommendedName>
</protein>
<dbReference type="AlphaFoldDB" id="A0AAD7JSI1"/>
<feature type="transmembrane region" description="Helical" evidence="2">
    <location>
        <begin position="159"/>
        <end position="181"/>
    </location>
</feature>
<dbReference type="Proteomes" id="UP001215280">
    <property type="component" value="Unassembled WGS sequence"/>
</dbReference>
<dbReference type="Pfam" id="PF20152">
    <property type="entry name" value="DUF6534"/>
    <property type="match status" value="1"/>
</dbReference>
<sequence length="331" mass="36155">MAPLPDVHLTYGPMLIGVFLNMILYGVFLSQVLTYHTLFSHPPTDGPLMACFITYLLVLETANTALDMAMLYQPLILDYGRAPLMFPSVFLTEPMLVVLVSTPIQLFFAWRISQITKCRTVPALIVVLALTSLAGGLYTSARVALLKLFALKPHLHAGALVWFLASCVADVAITVTLVLTLSNRKTGFAATDGVIDRIIRTTIQTGLVTSLFSILDVVCFMVFPHYSINFIFDLPLSKLYSNALLSTLNARRRPPPTGGANAGSHSVAYPCPEDDADGWISSDAPHGRWRWPWASSARAGDRGDVADSGRWGILTTAPHHSRSRPRIASTT</sequence>
<organism evidence="4 5">
    <name type="scientific">Mycena maculata</name>
    <dbReference type="NCBI Taxonomy" id="230809"/>
    <lineage>
        <taxon>Eukaryota</taxon>
        <taxon>Fungi</taxon>
        <taxon>Dikarya</taxon>
        <taxon>Basidiomycota</taxon>
        <taxon>Agaricomycotina</taxon>
        <taxon>Agaricomycetes</taxon>
        <taxon>Agaricomycetidae</taxon>
        <taxon>Agaricales</taxon>
        <taxon>Marasmiineae</taxon>
        <taxon>Mycenaceae</taxon>
        <taxon>Mycena</taxon>
    </lineage>
</organism>
<dbReference type="PANTHER" id="PTHR40465">
    <property type="entry name" value="CHROMOSOME 1, WHOLE GENOME SHOTGUN SEQUENCE"/>
    <property type="match status" value="1"/>
</dbReference>
<dbReference type="EMBL" id="JARJLG010000023">
    <property type="protein sequence ID" value="KAJ7770954.1"/>
    <property type="molecule type" value="Genomic_DNA"/>
</dbReference>
<feature type="transmembrane region" description="Helical" evidence="2">
    <location>
        <begin position="12"/>
        <end position="35"/>
    </location>
</feature>
<keyword evidence="2" id="KW-1133">Transmembrane helix</keyword>
<feature type="domain" description="DUF6534" evidence="3">
    <location>
        <begin position="166"/>
        <end position="253"/>
    </location>
</feature>
<keyword evidence="2" id="KW-0472">Membrane</keyword>
<evidence type="ECO:0000313" key="4">
    <source>
        <dbReference type="EMBL" id="KAJ7770954.1"/>
    </source>
</evidence>
<evidence type="ECO:0000259" key="3">
    <source>
        <dbReference type="Pfam" id="PF20152"/>
    </source>
</evidence>
<keyword evidence="5" id="KW-1185">Reference proteome</keyword>
<evidence type="ECO:0000256" key="2">
    <source>
        <dbReference type="SAM" id="Phobius"/>
    </source>
</evidence>
<proteinExistence type="predicted"/>
<reference evidence="4" key="1">
    <citation type="submission" date="2023-03" db="EMBL/GenBank/DDBJ databases">
        <title>Massive genome expansion in bonnet fungi (Mycena s.s.) driven by repeated elements and novel gene families across ecological guilds.</title>
        <authorList>
            <consortium name="Lawrence Berkeley National Laboratory"/>
            <person name="Harder C.B."/>
            <person name="Miyauchi S."/>
            <person name="Viragh M."/>
            <person name="Kuo A."/>
            <person name="Thoen E."/>
            <person name="Andreopoulos B."/>
            <person name="Lu D."/>
            <person name="Skrede I."/>
            <person name="Drula E."/>
            <person name="Henrissat B."/>
            <person name="Morin E."/>
            <person name="Kohler A."/>
            <person name="Barry K."/>
            <person name="LaButti K."/>
            <person name="Morin E."/>
            <person name="Salamov A."/>
            <person name="Lipzen A."/>
            <person name="Mereny Z."/>
            <person name="Hegedus B."/>
            <person name="Baldrian P."/>
            <person name="Stursova M."/>
            <person name="Weitz H."/>
            <person name="Taylor A."/>
            <person name="Grigoriev I.V."/>
            <person name="Nagy L.G."/>
            <person name="Martin F."/>
            <person name="Kauserud H."/>
        </authorList>
    </citation>
    <scope>NUCLEOTIDE SEQUENCE</scope>
    <source>
        <strain evidence="4">CBHHK188m</strain>
    </source>
</reference>
<dbReference type="InterPro" id="IPR045339">
    <property type="entry name" value="DUF6534"/>
</dbReference>
<evidence type="ECO:0000313" key="5">
    <source>
        <dbReference type="Proteomes" id="UP001215280"/>
    </source>
</evidence>
<feature type="transmembrane region" description="Helical" evidence="2">
    <location>
        <begin position="202"/>
        <end position="223"/>
    </location>
</feature>
<dbReference type="PANTHER" id="PTHR40465:SF1">
    <property type="entry name" value="DUF6534 DOMAIN-CONTAINING PROTEIN"/>
    <property type="match status" value="1"/>
</dbReference>
<feature type="region of interest" description="Disordered" evidence="1">
    <location>
        <begin position="297"/>
        <end position="331"/>
    </location>
</feature>
<gene>
    <name evidence="4" type="ORF">DFH07DRAFT_805816</name>
</gene>
<keyword evidence="2" id="KW-0812">Transmembrane</keyword>
<accession>A0AAD7JSI1</accession>
<comment type="caution">
    <text evidence="4">The sequence shown here is derived from an EMBL/GenBank/DDBJ whole genome shotgun (WGS) entry which is preliminary data.</text>
</comment>
<evidence type="ECO:0000256" key="1">
    <source>
        <dbReference type="SAM" id="MobiDB-lite"/>
    </source>
</evidence>
<feature type="transmembrane region" description="Helical" evidence="2">
    <location>
        <begin position="86"/>
        <end position="109"/>
    </location>
</feature>
<feature type="transmembrane region" description="Helical" evidence="2">
    <location>
        <begin position="121"/>
        <end position="139"/>
    </location>
</feature>